<dbReference type="EMBL" id="CP017839">
    <property type="protein sequence ID" value="APA96578.1"/>
    <property type="molecule type" value="Genomic_DNA"/>
</dbReference>
<dbReference type="EMBL" id="BBYQ01000138">
    <property type="protein sequence ID" value="GAP32035.1"/>
    <property type="molecule type" value="Genomic_DNA"/>
</dbReference>
<dbReference type="AlphaFoldDB" id="A0A0B8NE44"/>
<reference evidence="1 4" key="3">
    <citation type="submission" date="2016-10" db="EMBL/GenBank/DDBJ databases">
        <title>Genome sequence of Nocardia seriolae strain EM150506, isolated from Anguila japonica.</title>
        <authorList>
            <person name="Han H.-J."/>
        </authorList>
    </citation>
    <scope>NUCLEOTIDE SEQUENCE [LARGE SCALE GENOMIC DNA]</scope>
    <source>
        <strain evidence="1 4">EM150506</strain>
    </source>
</reference>
<dbReference type="GeneID" id="93373255"/>
<reference evidence="3" key="1">
    <citation type="submission" date="2015-07" db="EMBL/GenBank/DDBJ databases">
        <title>Nocardia seriolae U-1 whole genome shotgun sequence.</title>
        <authorList>
            <person name="Imajoh M."/>
            <person name="Fukumoto Y."/>
            <person name="Sukeda M."/>
            <person name="Yamane J."/>
            <person name="Yamasaki K."/>
            <person name="Shimizu M."/>
            <person name="Ohnishi K."/>
            <person name="Oshima S."/>
        </authorList>
    </citation>
    <scope>NUCLEOTIDE SEQUENCE [LARGE SCALE GENOMIC DNA]</scope>
    <source>
        <strain evidence="3">U-1</strain>
    </source>
</reference>
<evidence type="ECO:0000313" key="1">
    <source>
        <dbReference type="EMBL" id="APA96578.1"/>
    </source>
</evidence>
<protein>
    <recommendedName>
        <fullName evidence="5">Hemerythrin-like domain-containing protein</fullName>
    </recommendedName>
</protein>
<dbReference type="Proteomes" id="UP000180166">
    <property type="component" value="Chromosome"/>
</dbReference>
<proteinExistence type="predicted"/>
<gene>
    <name evidence="1" type="ORF">NS506_02514</name>
    <name evidence="2" type="ORF">NSK11_contig00138-0015</name>
</gene>
<evidence type="ECO:0008006" key="5">
    <source>
        <dbReference type="Google" id="ProtNLM"/>
    </source>
</evidence>
<sequence>MAEHLRDEELTVLPIVARTLAEAEWAQLGERGMAALPKRRALVFLAHILEEADPTERTDLLADIPGPVRLLYRFLGAPAHARETRLLRRDLDPVLTERAAS</sequence>
<reference evidence="2 3" key="2">
    <citation type="journal article" date="2016" name="Genome Announc.">
        <title>Draft Genome Sequence of Erythromycin- and Oxytetracycline-Sensitive Nocardia seriolae Strain U-1 (NBRC 110359).</title>
        <authorList>
            <person name="Imajoh M."/>
            <person name="Sukeda M."/>
            <person name="Shimizu M."/>
            <person name="Yamane J."/>
            <person name="Ohnishi K."/>
            <person name="Oshima S."/>
        </authorList>
    </citation>
    <scope>NUCLEOTIDE SEQUENCE [LARGE SCALE GENOMIC DNA]</scope>
    <source>
        <strain evidence="2 3">U-1</strain>
    </source>
</reference>
<keyword evidence="3" id="KW-1185">Reference proteome</keyword>
<accession>A0A0B8NE44</accession>
<evidence type="ECO:0000313" key="4">
    <source>
        <dbReference type="Proteomes" id="UP000180166"/>
    </source>
</evidence>
<evidence type="ECO:0000313" key="2">
    <source>
        <dbReference type="EMBL" id="GAP32035.1"/>
    </source>
</evidence>
<dbReference type="Proteomes" id="UP000037179">
    <property type="component" value="Unassembled WGS sequence"/>
</dbReference>
<dbReference type="RefSeq" id="WP_033090537.1">
    <property type="nucleotide sequence ID" value="NZ_AP017900.1"/>
</dbReference>
<name>A0A0B8NE44_9NOCA</name>
<organism evidence="2 3">
    <name type="scientific">Nocardia seriolae</name>
    <dbReference type="NCBI Taxonomy" id="37332"/>
    <lineage>
        <taxon>Bacteria</taxon>
        <taxon>Bacillati</taxon>
        <taxon>Actinomycetota</taxon>
        <taxon>Actinomycetes</taxon>
        <taxon>Mycobacteriales</taxon>
        <taxon>Nocardiaceae</taxon>
        <taxon>Nocardia</taxon>
    </lineage>
</organism>
<dbReference type="OrthoDB" id="5197650at2"/>
<evidence type="ECO:0000313" key="3">
    <source>
        <dbReference type="Proteomes" id="UP000037179"/>
    </source>
</evidence>
<dbReference type="KEGG" id="nsr:NS506_02514"/>